<dbReference type="GeneID" id="104609326"/>
<dbReference type="Pfam" id="PF25372">
    <property type="entry name" value="DUF7885"/>
    <property type="match status" value="1"/>
</dbReference>
<dbReference type="InterPro" id="IPR057207">
    <property type="entry name" value="FBXL15_LRR"/>
</dbReference>
<evidence type="ECO:0000313" key="3">
    <source>
        <dbReference type="Proteomes" id="UP000189703"/>
    </source>
</evidence>
<accession>A0A1U8B022</accession>
<dbReference type="Gene3D" id="3.80.10.10">
    <property type="entry name" value="Ribonuclease Inhibitor"/>
    <property type="match status" value="3"/>
</dbReference>
<dbReference type="SUPFAM" id="SSF52047">
    <property type="entry name" value="RNI-like"/>
    <property type="match status" value="1"/>
</dbReference>
<dbReference type="PANTHER" id="PTHR13318:SF101">
    <property type="entry name" value="F-BOX_LRR PROTEIN"/>
    <property type="match status" value="1"/>
</dbReference>
<dbReference type="AlphaFoldDB" id="A0A1U8B022"/>
<feature type="compositionally biased region" description="Polar residues" evidence="1">
    <location>
        <begin position="884"/>
        <end position="902"/>
    </location>
</feature>
<dbReference type="STRING" id="4432.A0A1U8B022"/>
<dbReference type="Proteomes" id="UP000189703">
    <property type="component" value="Unplaced"/>
</dbReference>
<dbReference type="GO" id="GO:0031146">
    <property type="term" value="P:SCF-dependent proteasomal ubiquitin-dependent protein catabolic process"/>
    <property type="evidence" value="ECO:0000318"/>
    <property type="project" value="GO_Central"/>
</dbReference>
<proteinExistence type="predicted"/>
<feature type="compositionally biased region" description="Basic and acidic residues" evidence="1">
    <location>
        <begin position="409"/>
        <end position="423"/>
    </location>
</feature>
<keyword evidence="3" id="KW-1185">Reference proteome</keyword>
<dbReference type="eggNOG" id="KOG1947">
    <property type="taxonomic scope" value="Eukaryota"/>
</dbReference>
<dbReference type="InterPro" id="IPR032675">
    <property type="entry name" value="LRR_dom_sf"/>
</dbReference>
<sequence>MTLLRSREIIPKFSPKTLNARIIEPSTPIQLQEPSNVILPSPAMSSSTPPPTSFSERPEAFKPRRSLRLASKSKAAGNDEGSCKGHEKKNVTRENLGALSSKEDSLNSDVESLKGTSEDNQVPPVVYSSAADRVIDRENDELGTEIKENEGIKKHAVDLDAEEVTVTKEPASGSTSSGETEMASPDSESLRTKSQRTMKSARGNGKRKLDIDINLPALNPVEEDGDANWFTDLRSGARISKRRTEGTGIDYKITKNDGDHDGLVFQEKEARETGGGDEEKVGKITESGGVVDVGNLEADPIDDDNGLVNGQKRYSREEKGKAILIKDSFLSLGINPVNDDLDPECEELIEDAVRGLIQLHEAGKMELKKRATKMAVRNKAMRRRQNKERFHDTARANASKFAHFQPEVEESHSPSHSHEREMPSVETNQETEDWPGPFSTAMKIIKDRMKLNSQQENSLLVESKHAPVIKWMPSKTRGQKFPNPSVPSLQDLSLSILAKNSDAIVALEGVPDDIRHKLSELLCDSRRMDSRFMNLLVSGCPTEIRVKNCSWVTEEQLSRTFGICNTENLMVLQLDLCGRCISDYTLRATLAQSPNTLPALTTISLIGACRLSDVGLNALVASTPSLRSINLGQCSLLSSIGINALADSLRSVLRELYLDDCPNIDAMLILPALKKLECLELLSMSRVQTVCDGFVRELIAIHGPRIKELVFADCWKLTDNSLKVIAEACSGLCALNLANLHKLTDSAICYLANGCRSIQMLKLCRNAFSDEAVAAFLETSGGFLTDLSLNSVKKVGHNTAISLAKRSRKLQSLDLSWCRNLTDEALGLIVDSCISLKVLKLFGCTQITNLFLDGYSNPLVQIIGLKMTPILENVNMVGPRETPHYSSLPSCTRSQSSGDSDA</sequence>
<evidence type="ECO:0000256" key="1">
    <source>
        <dbReference type="SAM" id="MobiDB-lite"/>
    </source>
</evidence>
<feature type="region of interest" description="Disordered" evidence="1">
    <location>
        <begin position="25"/>
        <end position="127"/>
    </location>
</feature>
<evidence type="ECO:0000313" key="4">
    <source>
        <dbReference type="RefSeq" id="XP_010273916.1"/>
    </source>
</evidence>
<dbReference type="FunFam" id="3.80.10.10:FF:001486">
    <property type="entry name" value="DNA repair protein rhp7 isoform A"/>
    <property type="match status" value="1"/>
</dbReference>
<feature type="compositionally biased region" description="Polar residues" evidence="1">
    <location>
        <begin position="107"/>
        <end position="120"/>
    </location>
</feature>
<gene>
    <name evidence="4" type="primary">LOC104609326</name>
</gene>
<feature type="domain" description="F-box/LRR-repeat protein 15-like leucin rich repeat" evidence="2">
    <location>
        <begin position="694"/>
        <end position="849"/>
    </location>
</feature>
<dbReference type="GO" id="GO:0019005">
    <property type="term" value="C:SCF ubiquitin ligase complex"/>
    <property type="evidence" value="ECO:0000318"/>
    <property type="project" value="GO_Central"/>
</dbReference>
<dbReference type="OrthoDB" id="10257471at2759"/>
<feature type="region of interest" description="Disordered" evidence="1">
    <location>
        <begin position="159"/>
        <end position="205"/>
    </location>
</feature>
<dbReference type="FunCoup" id="A0A1U8B022">
    <property type="interactions" value="28"/>
</dbReference>
<reference evidence="4" key="1">
    <citation type="submission" date="2025-08" db="UniProtKB">
        <authorList>
            <consortium name="RefSeq"/>
        </authorList>
    </citation>
    <scope>IDENTIFICATION</scope>
</reference>
<dbReference type="RefSeq" id="XP_010273916.1">
    <property type="nucleotide sequence ID" value="XM_010275614.2"/>
</dbReference>
<dbReference type="KEGG" id="nnu:104609326"/>
<dbReference type="OMA" id="RANIDPP"/>
<evidence type="ECO:0000259" key="2">
    <source>
        <dbReference type="Pfam" id="PF25372"/>
    </source>
</evidence>
<protein>
    <submittedName>
        <fullName evidence="4">Uncharacterized protein LOC104609326 isoform X1</fullName>
    </submittedName>
</protein>
<organism evidence="3 4">
    <name type="scientific">Nelumbo nucifera</name>
    <name type="common">Sacred lotus</name>
    <dbReference type="NCBI Taxonomy" id="4432"/>
    <lineage>
        <taxon>Eukaryota</taxon>
        <taxon>Viridiplantae</taxon>
        <taxon>Streptophyta</taxon>
        <taxon>Embryophyta</taxon>
        <taxon>Tracheophyta</taxon>
        <taxon>Spermatophyta</taxon>
        <taxon>Magnoliopsida</taxon>
        <taxon>Proteales</taxon>
        <taxon>Nelumbonaceae</taxon>
        <taxon>Nelumbo</taxon>
    </lineage>
</organism>
<dbReference type="InParanoid" id="A0A1U8B022"/>
<dbReference type="PANTHER" id="PTHR13318">
    <property type="entry name" value="PARTNER OF PAIRED, ISOFORM B-RELATED"/>
    <property type="match status" value="1"/>
</dbReference>
<feature type="region of interest" description="Disordered" evidence="1">
    <location>
        <begin position="405"/>
        <end position="436"/>
    </location>
</feature>
<dbReference type="SMART" id="SM00367">
    <property type="entry name" value="LRR_CC"/>
    <property type="match status" value="6"/>
</dbReference>
<name>A0A1U8B022_NELNU</name>
<feature type="region of interest" description="Disordered" evidence="1">
    <location>
        <begin position="882"/>
        <end position="902"/>
    </location>
</feature>
<dbReference type="InterPro" id="IPR006553">
    <property type="entry name" value="Leu-rich_rpt_Cys-con_subtyp"/>
</dbReference>
<feature type="compositionally biased region" description="Basic and acidic residues" evidence="1">
    <location>
        <begin position="81"/>
        <end position="92"/>
    </location>
</feature>